<dbReference type="AlphaFoldDB" id="A0A645FS05"/>
<proteinExistence type="predicted"/>
<dbReference type="InterPro" id="IPR016039">
    <property type="entry name" value="Thiolase-like"/>
</dbReference>
<protein>
    <submittedName>
        <fullName evidence="3">3-oxoacyl-[acyl-carrier-protein] synthase 2</fullName>
        <ecNumber evidence="3">2.3.1.179</ecNumber>
    </submittedName>
</protein>
<dbReference type="EC" id="2.3.1.179" evidence="3"/>
<organism evidence="3">
    <name type="scientific">bioreactor metagenome</name>
    <dbReference type="NCBI Taxonomy" id="1076179"/>
    <lineage>
        <taxon>unclassified sequences</taxon>
        <taxon>metagenomes</taxon>
        <taxon>ecological metagenomes</taxon>
    </lineage>
</organism>
<feature type="domain" description="Beta-ketoacyl synthase C-terminal" evidence="2">
    <location>
        <begin position="2"/>
        <end position="28"/>
    </location>
</feature>
<accession>A0A645FS05</accession>
<dbReference type="GO" id="GO:0006633">
    <property type="term" value="P:fatty acid biosynthetic process"/>
    <property type="evidence" value="ECO:0007669"/>
    <property type="project" value="TreeGrafter"/>
</dbReference>
<dbReference type="InterPro" id="IPR000794">
    <property type="entry name" value="Beta-ketoacyl_synthase"/>
</dbReference>
<evidence type="ECO:0000313" key="3">
    <source>
        <dbReference type="EMBL" id="MPN17211.1"/>
    </source>
</evidence>
<evidence type="ECO:0000256" key="1">
    <source>
        <dbReference type="ARBA" id="ARBA00022679"/>
    </source>
</evidence>
<comment type="caution">
    <text evidence="3">The sequence shown here is derived from an EMBL/GenBank/DDBJ whole genome shotgun (WGS) entry which is preliminary data.</text>
</comment>
<dbReference type="SUPFAM" id="SSF53901">
    <property type="entry name" value="Thiolase-like"/>
    <property type="match status" value="1"/>
</dbReference>
<gene>
    <name evidence="3" type="primary">fabF_52</name>
    <name evidence="3" type="ORF">SDC9_164561</name>
</gene>
<dbReference type="EMBL" id="VSSQ01064283">
    <property type="protein sequence ID" value="MPN17211.1"/>
    <property type="molecule type" value="Genomic_DNA"/>
</dbReference>
<reference evidence="3" key="1">
    <citation type="submission" date="2019-08" db="EMBL/GenBank/DDBJ databases">
        <authorList>
            <person name="Kucharzyk K."/>
            <person name="Murdoch R.W."/>
            <person name="Higgins S."/>
            <person name="Loffler F."/>
        </authorList>
    </citation>
    <scope>NUCLEOTIDE SEQUENCE</scope>
</reference>
<dbReference type="Gene3D" id="3.40.47.10">
    <property type="match status" value="1"/>
</dbReference>
<sequence length="72" mass="7288">MLGAAGAVEAIVAALSLKHGIIPPTAGLRSPDPACDLDYVPLTARPADVRLALSVSLGFGGHNACLALRKEP</sequence>
<dbReference type="Pfam" id="PF02801">
    <property type="entry name" value="Ketoacyl-synt_C"/>
    <property type="match status" value="1"/>
</dbReference>
<dbReference type="GO" id="GO:0004315">
    <property type="term" value="F:3-oxoacyl-[acyl-carrier-protein] synthase activity"/>
    <property type="evidence" value="ECO:0007669"/>
    <property type="project" value="UniProtKB-EC"/>
</dbReference>
<evidence type="ECO:0000259" key="2">
    <source>
        <dbReference type="Pfam" id="PF02801"/>
    </source>
</evidence>
<keyword evidence="3" id="KW-0012">Acyltransferase</keyword>
<dbReference type="PANTHER" id="PTHR11712">
    <property type="entry name" value="POLYKETIDE SYNTHASE-RELATED"/>
    <property type="match status" value="1"/>
</dbReference>
<dbReference type="InterPro" id="IPR014031">
    <property type="entry name" value="Ketoacyl_synth_C"/>
</dbReference>
<dbReference type="PANTHER" id="PTHR11712:SF336">
    <property type="entry name" value="3-OXOACYL-[ACYL-CARRIER-PROTEIN] SYNTHASE, MITOCHONDRIAL"/>
    <property type="match status" value="1"/>
</dbReference>
<keyword evidence="1 3" id="KW-0808">Transferase</keyword>
<name>A0A645FS05_9ZZZZ</name>